<dbReference type="SUPFAM" id="SSF56112">
    <property type="entry name" value="Protein kinase-like (PK-like)"/>
    <property type="match status" value="1"/>
</dbReference>
<dbReference type="STRING" id="1032480.MLP_14310"/>
<dbReference type="RefSeq" id="WP_013862328.1">
    <property type="nucleotide sequence ID" value="NC_015635.1"/>
</dbReference>
<keyword evidence="3" id="KW-1185">Reference proteome</keyword>
<gene>
    <name evidence="2" type="ordered locus">MLP_14310</name>
</gene>
<evidence type="ECO:0000259" key="1">
    <source>
        <dbReference type="Pfam" id="PF01636"/>
    </source>
</evidence>
<feature type="domain" description="Aminoglycoside phosphotransferase" evidence="1">
    <location>
        <begin position="25"/>
        <end position="254"/>
    </location>
</feature>
<dbReference type="PANTHER" id="PTHR21310">
    <property type="entry name" value="AMINOGLYCOSIDE PHOSPHOTRANSFERASE-RELATED-RELATED"/>
    <property type="match status" value="1"/>
</dbReference>
<sequence>MPTEPDKRALAEFISTVVGSPATELVPLPGSVANLDYLVRAADHRRFIVKIGPRSEMVAEAWACRRLARIGVPVPEVVSLEQDHGDAGVAVLILSFLPGVPSDAPVIFGEAGRAIRHVHAQQLPGWGPLIVEADGHRARGRFDSWREYVLDELSGLPELVTAGVIDARLAVAARDCVAVEEVLGYRGQGVLLHNDLKPAHLFALEDGGQMRLAGIIDWGDAGVGDPLVDLARLSMSGPEALQAFSAGYGIELTPTLHRTLARYRILHNVGALAYEHRAGGDWFDLYRERVRRDTELLVDLAAPS</sequence>
<dbReference type="EMBL" id="AP012204">
    <property type="protein sequence ID" value="BAK34445.1"/>
    <property type="molecule type" value="Genomic_DNA"/>
</dbReference>
<name>F5XQE5_MICPN</name>
<dbReference type="Gene3D" id="3.30.200.20">
    <property type="entry name" value="Phosphorylase Kinase, domain 1"/>
    <property type="match status" value="1"/>
</dbReference>
<protein>
    <recommendedName>
        <fullName evidence="1">Aminoglycoside phosphotransferase domain-containing protein</fullName>
    </recommendedName>
</protein>
<dbReference type="Gene3D" id="3.90.1200.10">
    <property type="match status" value="1"/>
</dbReference>
<reference evidence="2 3" key="1">
    <citation type="submission" date="2011-05" db="EMBL/GenBank/DDBJ databases">
        <title>Whole genome sequence of Microlunatus phosphovorus NM-1.</title>
        <authorList>
            <person name="Hosoyama A."/>
            <person name="Sasaki K."/>
            <person name="Harada T."/>
            <person name="Igarashi R."/>
            <person name="Kawakoshi A."/>
            <person name="Sasagawa M."/>
            <person name="Fukada J."/>
            <person name="Nakamura S."/>
            <person name="Katano Y."/>
            <person name="Hanada S."/>
            <person name="Kamagata Y."/>
            <person name="Nakamura N."/>
            <person name="Yamazaki S."/>
            <person name="Fujita N."/>
        </authorList>
    </citation>
    <scope>NUCLEOTIDE SEQUENCE [LARGE SCALE GENOMIC DNA]</scope>
    <source>
        <strain evidence="3">ATCC 700054 / DSM 10555 / JCM 9379 / NBRC 101784 / NCIMB 13414 / VKM Ac-1990 / NM-1</strain>
    </source>
</reference>
<dbReference type="InterPro" id="IPR011009">
    <property type="entry name" value="Kinase-like_dom_sf"/>
</dbReference>
<dbReference type="InterPro" id="IPR051678">
    <property type="entry name" value="AGP_Transferase"/>
</dbReference>
<dbReference type="PANTHER" id="PTHR21310:SF15">
    <property type="entry name" value="AMINOGLYCOSIDE PHOSPHOTRANSFERASE DOMAIN-CONTAINING PROTEIN"/>
    <property type="match status" value="1"/>
</dbReference>
<dbReference type="Proteomes" id="UP000007947">
    <property type="component" value="Chromosome"/>
</dbReference>
<evidence type="ECO:0000313" key="3">
    <source>
        <dbReference type="Proteomes" id="UP000007947"/>
    </source>
</evidence>
<organism evidence="2 3">
    <name type="scientific">Microlunatus phosphovorus (strain ATCC 700054 / DSM 10555 / JCM 9379 / NBRC 101784 / NCIMB 13414 / VKM Ac-1990 / NM-1)</name>
    <dbReference type="NCBI Taxonomy" id="1032480"/>
    <lineage>
        <taxon>Bacteria</taxon>
        <taxon>Bacillati</taxon>
        <taxon>Actinomycetota</taxon>
        <taxon>Actinomycetes</taxon>
        <taxon>Propionibacteriales</taxon>
        <taxon>Propionibacteriaceae</taxon>
        <taxon>Microlunatus</taxon>
    </lineage>
</organism>
<dbReference type="KEGG" id="mph:MLP_14310"/>
<accession>F5XQE5</accession>
<dbReference type="InterPro" id="IPR002575">
    <property type="entry name" value="Aminoglycoside_PTrfase"/>
</dbReference>
<dbReference type="Pfam" id="PF01636">
    <property type="entry name" value="APH"/>
    <property type="match status" value="1"/>
</dbReference>
<dbReference type="HOGENOM" id="CLU_914706_0_0_11"/>
<evidence type="ECO:0000313" key="2">
    <source>
        <dbReference type="EMBL" id="BAK34445.1"/>
    </source>
</evidence>
<proteinExistence type="predicted"/>
<dbReference type="AlphaFoldDB" id="F5XQE5"/>
<dbReference type="eggNOG" id="COG3173">
    <property type="taxonomic scope" value="Bacteria"/>
</dbReference>